<evidence type="ECO:0000313" key="3">
    <source>
        <dbReference type="Proteomes" id="UP000184066"/>
    </source>
</evidence>
<gene>
    <name evidence="2" type="ORF">SAMN05216200_11091</name>
</gene>
<dbReference type="Proteomes" id="UP000184066">
    <property type="component" value="Unassembled WGS sequence"/>
</dbReference>
<dbReference type="GO" id="GO:0016491">
    <property type="term" value="F:oxidoreductase activity"/>
    <property type="evidence" value="ECO:0007669"/>
    <property type="project" value="InterPro"/>
</dbReference>
<dbReference type="EMBL" id="FRDL01000010">
    <property type="protein sequence ID" value="SHN74684.1"/>
    <property type="molecule type" value="Genomic_DNA"/>
</dbReference>
<dbReference type="AlphaFoldDB" id="A0A1M7TVB2"/>
<dbReference type="InterPro" id="IPR002937">
    <property type="entry name" value="Amino_oxidase"/>
</dbReference>
<dbReference type="STRING" id="1189325.SAMN04488119_101511"/>
<dbReference type="Gene3D" id="1.10.3110.10">
    <property type="entry name" value="protoporphyrinogen ix oxidase, domain 3"/>
    <property type="match status" value="1"/>
</dbReference>
<dbReference type="PANTHER" id="PTHR42923:SF17">
    <property type="entry name" value="AMINE OXIDASE DOMAIN-CONTAINING PROTEIN"/>
    <property type="match status" value="1"/>
</dbReference>
<reference evidence="2 3" key="1">
    <citation type="submission" date="2016-12" db="EMBL/GenBank/DDBJ databases">
        <authorList>
            <person name="Song W.-J."/>
            <person name="Kurnit D.M."/>
        </authorList>
    </citation>
    <scope>NUCLEOTIDE SEQUENCE [LARGE SCALE GENOMIC DNA]</scope>
    <source>
        <strain evidence="2 3">CGMCC 1.10808</strain>
    </source>
</reference>
<proteinExistence type="predicted"/>
<evidence type="ECO:0000259" key="1">
    <source>
        <dbReference type="Pfam" id="PF01593"/>
    </source>
</evidence>
<dbReference type="OrthoDB" id="20837at2"/>
<evidence type="ECO:0000313" key="2">
    <source>
        <dbReference type="EMBL" id="SHN74684.1"/>
    </source>
</evidence>
<dbReference type="Pfam" id="PF01593">
    <property type="entry name" value="Amino_oxidase"/>
    <property type="match status" value="1"/>
</dbReference>
<dbReference type="PANTHER" id="PTHR42923">
    <property type="entry name" value="PROTOPORPHYRINOGEN OXIDASE"/>
    <property type="match status" value="1"/>
</dbReference>
<organism evidence="2 3">
    <name type="scientific">Oceanicella actignis</name>
    <dbReference type="NCBI Taxonomy" id="1189325"/>
    <lineage>
        <taxon>Bacteria</taxon>
        <taxon>Pseudomonadati</taxon>
        <taxon>Pseudomonadota</taxon>
        <taxon>Alphaproteobacteria</taxon>
        <taxon>Rhodobacterales</taxon>
        <taxon>Paracoccaceae</taxon>
        <taxon>Oceanicella</taxon>
    </lineage>
</organism>
<dbReference type="Gene3D" id="3.50.50.60">
    <property type="entry name" value="FAD/NAD(P)-binding domain"/>
    <property type="match status" value="1"/>
</dbReference>
<dbReference type="Gene3D" id="3.90.660.20">
    <property type="entry name" value="Protoporphyrinogen oxidase, mitochondrial, domain 2"/>
    <property type="match status" value="1"/>
</dbReference>
<protein>
    <submittedName>
        <fullName evidence="2">Predicted NAD/FAD-binding protein</fullName>
    </submittedName>
</protein>
<keyword evidence="3" id="KW-1185">Reference proteome</keyword>
<feature type="domain" description="Amine oxidase" evidence="1">
    <location>
        <begin position="21"/>
        <end position="282"/>
    </location>
</feature>
<dbReference type="SUPFAM" id="SSF51905">
    <property type="entry name" value="FAD/NAD(P)-binding domain"/>
    <property type="match status" value="1"/>
</dbReference>
<dbReference type="RefSeq" id="WP_072748161.1">
    <property type="nucleotide sequence ID" value="NZ_FOHL01000001.1"/>
</dbReference>
<dbReference type="InterPro" id="IPR036188">
    <property type="entry name" value="FAD/NAD-bd_sf"/>
</dbReference>
<dbReference type="InterPro" id="IPR050464">
    <property type="entry name" value="Zeta_carotene_desat/Oxidored"/>
</dbReference>
<name>A0A1M7TVB2_9RHOB</name>
<sequence length="436" mass="47331">MAFDLRPSAPRRIAIIGGGVTGLYAARLLAPGRHVTLFEAAPRLGGHARTVAAGRRGDRPVDTGFIVFNHANYPHLGRLFDELDVPLLKTDMSFGASLEGGAIEYGLRNPGAVFAQPSNALRPAFWGMIRDVLRFNRLAPAAARDDMTLAELSARLGLGRWFERHYLRPMCAAIWSTPAAQIGAFPARRMVRFFLNHGLMSVSGQHQWWTVAGGSISYVERLAADLRRRGVDLRIGAPVAAVLRGEGGVRVRAAGAEPERFDEVVFACHADVALRLLADAAPEERAALSAVRFQDNRAVLHADAALMPRRRKAWSAWNYVSGRGGGDAGVGVTYWMNRLQSIPEDDPLFVTLNPPASLRDELIQDETTFRHPVFDHGAIAAQERIAAMQGARGAWFAGAWLRHGFHEDGCATAARVARAIAARGERGADVRSGATA</sequence>
<accession>A0A1M7TVB2</accession>